<dbReference type="PANTHER" id="PTHR14218">
    <property type="entry name" value="PROTEASE S8 TRIPEPTIDYL PEPTIDASE I CLN2"/>
    <property type="match status" value="1"/>
</dbReference>
<dbReference type="SUPFAM" id="SSF52743">
    <property type="entry name" value="Subtilisin-like"/>
    <property type="match status" value="1"/>
</dbReference>
<dbReference type="InterPro" id="IPR036852">
    <property type="entry name" value="Peptidase_S8/S53_dom_sf"/>
</dbReference>
<dbReference type="PANTHER" id="PTHR14218:SF10">
    <property type="entry name" value="PEPTIDASE S53 DOMAIN-CONTAINING PROTEIN"/>
    <property type="match status" value="1"/>
</dbReference>
<dbReference type="Gene3D" id="3.40.50.200">
    <property type="entry name" value="Peptidase S8/S53 domain"/>
    <property type="match status" value="2"/>
</dbReference>
<feature type="domain" description="Peptidase S53" evidence="2">
    <location>
        <begin position="1"/>
        <end position="291"/>
    </location>
</feature>
<name>A0A2H3JIC8_WOLCO</name>
<comment type="cofactor">
    <cofactor evidence="1">
        <name>Ca(2+)</name>
        <dbReference type="ChEBI" id="CHEBI:29108"/>
    </cofactor>
    <text evidence="1">Binds 1 Ca(2+) ion per subunit.</text>
</comment>
<evidence type="ECO:0000313" key="3">
    <source>
        <dbReference type="EMBL" id="PCH35757.1"/>
    </source>
</evidence>
<dbReference type="EMBL" id="KB467854">
    <property type="protein sequence ID" value="PCH35757.1"/>
    <property type="molecule type" value="Genomic_DNA"/>
</dbReference>
<comment type="caution">
    <text evidence="1">Lacks conserved residue(s) required for the propagation of feature annotation.</text>
</comment>
<dbReference type="GO" id="GO:0008240">
    <property type="term" value="F:tripeptidyl-peptidase activity"/>
    <property type="evidence" value="ECO:0007669"/>
    <property type="project" value="TreeGrafter"/>
</dbReference>
<dbReference type="InterPro" id="IPR050819">
    <property type="entry name" value="Tripeptidyl-peptidase_I"/>
</dbReference>
<dbReference type="Proteomes" id="UP000218811">
    <property type="component" value="Unassembled WGS sequence"/>
</dbReference>
<dbReference type="AlphaFoldDB" id="A0A2H3JIC8"/>
<keyword evidence="1" id="KW-0479">Metal-binding</keyword>
<accession>A0A2H3JIC8</accession>
<protein>
    <submittedName>
        <fullName evidence="3">Subtilisin-like protein</fullName>
    </submittedName>
</protein>
<dbReference type="STRING" id="742152.A0A2H3JIC8"/>
<dbReference type="OMA" id="CQDSIIS"/>
<reference evidence="3 4" key="1">
    <citation type="journal article" date="2012" name="Science">
        <title>The Paleozoic origin of enzymatic lignin decomposition reconstructed from 31 fungal genomes.</title>
        <authorList>
            <person name="Floudas D."/>
            <person name="Binder M."/>
            <person name="Riley R."/>
            <person name="Barry K."/>
            <person name="Blanchette R.A."/>
            <person name="Henrissat B."/>
            <person name="Martinez A.T."/>
            <person name="Otillar R."/>
            <person name="Spatafora J.W."/>
            <person name="Yadav J.S."/>
            <person name="Aerts A."/>
            <person name="Benoit I."/>
            <person name="Boyd A."/>
            <person name="Carlson A."/>
            <person name="Copeland A."/>
            <person name="Coutinho P.M."/>
            <person name="de Vries R.P."/>
            <person name="Ferreira P."/>
            <person name="Findley K."/>
            <person name="Foster B."/>
            <person name="Gaskell J."/>
            <person name="Glotzer D."/>
            <person name="Gorecki P."/>
            <person name="Heitman J."/>
            <person name="Hesse C."/>
            <person name="Hori C."/>
            <person name="Igarashi K."/>
            <person name="Jurgens J.A."/>
            <person name="Kallen N."/>
            <person name="Kersten P."/>
            <person name="Kohler A."/>
            <person name="Kuees U."/>
            <person name="Kumar T.K.A."/>
            <person name="Kuo A."/>
            <person name="LaButti K."/>
            <person name="Larrondo L.F."/>
            <person name="Lindquist E."/>
            <person name="Ling A."/>
            <person name="Lombard V."/>
            <person name="Lucas S."/>
            <person name="Lundell T."/>
            <person name="Martin R."/>
            <person name="McLaughlin D.J."/>
            <person name="Morgenstern I."/>
            <person name="Morin E."/>
            <person name="Murat C."/>
            <person name="Nagy L.G."/>
            <person name="Nolan M."/>
            <person name="Ohm R.A."/>
            <person name="Patyshakuliyeva A."/>
            <person name="Rokas A."/>
            <person name="Ruiz-Duenas F.J."/>
            <person name="Sabat G."/>
            <person name="Salamov A."/>
            <person name="Samejima M."/>
            <person name="Schmutz J."/>
            <person name="Slot J.C."/>
            <person name="St John F."/>
            <person name="Stenlid J."/>
            <person name="Sun H."/>
            <person name="Sun S."/>
            <person name="Syed K."/>
            <person name="Tsang A."/>
            <person name="Wiebenga A."/>
            <person name="Young D."/>
            <person name="Pisabarro A."/>
            <person name="Eastwood D.C."/>
            <person name="Martin F."/>
            <person name="Cullen D."/>
            <person name="Grigoriev I.V."/>
            <person name="Hibbett D.S."/>
        </authorList>
    </citation>
    <scope>NUCLEOTIDE SEQUENCE [LARGE SCALE GENOMIC DNA]</scope>
    <source>
        <strain evidence="3 4">MD-104</strain>
    </source>
</reference>
<dbReference type="CDD" id="cd04056">
    <property type="entry name" value="Peptidases_S53"/>
    <property type="match status" value="1"/>
</dbReference>
<evidence type="ECO:0000259" key="2">
    <source>
        <dbReference type="PROSITE" id="PS51695"/>
    </source>
</evidence>
<feature type="binding site" evidence="1">
    <location>
        <position position="249"/>
    </location>
    <ligand>
        <name>Ca(2+)</name>
        <dbReference type="ChEBI" id="CHEBI:29108"/>
    </ligand>
</feature>
<sequence>MTPACLQNLYNIPSASAISDGIRIAVPGYIDRWANQADLQTIDGGTNNQNASEAAPEPDLDTQYTVGLATGIPVTFVSVGGTTPEFYQSLFDTAHFLLNETSPPQVMTTSYADYEYLAPPALAYVTSVGGTVGLPQMAANFSTGGFSNLWGRPDYQASAVDAYLTLLGNNDTGLYNASGRAYPDVSIYAVDFEIIVDGQPIAITGTSCASPTFASIIALLNDQLVAAGRPVMGFLNPFLYSQGLSALTDITEGNNLACSNGTTGFYATVGWDPVTGLGTPDFLRLKAAVGL</sequence>
<dbReference type="GO" id="GO:0004252">
    <property type="term" value="F:serine-type endopeptidase activity"/>
    <property type="evidence" value="ECO:0007669"/>
    <property type="project" value="InterPro"/>
</dbReference>
<evidence type="ECO:0000256" key="1">
    <source>
        <dbReference type="PROSITE-ProRule" id="PRU01032"/>
    </source>
</evidence>
<dbReference type="GO" id="GO:0046872">
    <property type="term" value="F:metal ion binding"/>
    <property type="evidence" value="ECO:0007669"/>
    <property type="project" value="UniProtKB-UniRule"/>
</dbReference>
<feature type="binding site" evidence="1">
    <location>
        <position position="270"/>
    </location>
    <ligand>
        <name>Ca(2+)</name>
        <dbReference type="ChEBI" id="CHEBI:29108"/>
    </ligand>
</feature>
<dbReference type="OrthoDB" id="409122at2759"/>
<dbReference type="GO" id="GO:0006508">
    <property type="term" value="P:proteolysis"/>
    <property type="evidence" value="ECO:0007669"/>
    <property type="project" value="InterPro"/>
</dbReference>
<proteinExistence type="predicted"/>
<evidence type="ECO:0000313" key="4">
    <source>
        <dbReference type="Proteomes" id="UP000218811"/>
    </source>
</evidence>
<feature type="binding site" evidence="1">
    <location>
        <position position="250"/>
    </location>
    <ligand>
        <name>Ca(2+)</name>
        <dbReference type="ChEBI" id="CHEBI:29108"/>
    </ligand>
</feature>
<organism evidence="3 4">
    <name type="scientific">Wolfiporia cocos (strain MD-104)</name>
    <name type="common">Brown rot fungus</name>
    <dbReference type="NCBI Taxonomy" id="742152"/>
    <lineage>
        <taxon>Eukaryota</taxon>
        <taxon>Fungi</taxon>
        <taxon>Dikarya</taxon>
        <taxon>Basidiomycota</taxon>
        <taxon>Agaricomycotina</taxon>
        <taxon>Agaricomycetes</taxon>
        <taxon>Polyporales</taxon>
        <taxon>Phaeolaceae</taxon>
        <taxon>Wolfiporia</taxon>
    </lineage>
</organism>
<dbReference type="PROSITE" id="PS51695">
    <property type="entry name" value="SEDOLISIN"/>
    <property type="match status" value="1"/>
</dbReference>
<keyword evidence="4" id="KW-1185">Reference proteome</keyword>
<gene>
    <name evidence="3" type="ORF">WOLCODRAFT_20147</name>
</gene>
<dbReference type="InterPro" id="IPR030400">
    <property type="entry name" value="Sedolisin_dom"/>
</dbReference>
<feature type="binding site" evidence="1">
    <location>
        <position position="272"/>
    </location>
    <ligand>
        <name>Ca(2+)</name>
        <dbReference type="ChEBI" id="CHEBI:29108"/>
    </ligand>
</feature>
<keyword evidence="1" id="KW-0106">Calcium</keyword>